<proteinExistence type="predicted"/>
<comment type="caution">
    <text evidence="2">The sequence shown here is derived from an EMBL/GenBank/DDBJ whole genome shotgun (WGS) entry which is preliminary data.</text>
</comment>
<dbReference type="AlphaFoldDB" id="A0AAD5R948"/>
<dbReference type="EMBL" id="JAHQIW010007035">
    <property type="protein sequence ID" value="KAJ1371733.1"/>
    <property type="molecule type" value="Genomic_DNA"/>
</dbReference>
<feature type="compositionally biased region" description="Polar residues" evidence="1">
    <location>
        <begin position="8"/>
        <end position="21"/>
    </location>
</feature>
<sequence>MDRKTPKTTHNIRNAFETGTANERRALEKSQNAKTKSFEQSTRFTAVLEMLEHGDCIHKTILKMLSWKAENCKTMQSLRCMDGRPHQ</sequence>
<evidence type="ECO:0000313" key="2">
    <source>
        <dbReference type="EMBL" id="KAJ1371733.1"/>
    </source>
</evidence>
<organism evidence="2 3">
    <name type="scientific">Parelaphostrongylus tenuis</name>
    <name type="common">Meningeal worm</name>
    <dbReference type="NCBI Taxonomy" id="148309"/>
    <lineage>
        <taxon>Eukaryota</taxon>
        <taxon>Metazoa</taxon>
        <taxon>Ecdysozoa</taxon>
        <taxon>Nematoda</taxon>
        <taxon>Chromadorea</taxon>
        <taxon>Rhabditida</taxon>
        <taxon>Rhabditina</taxon>
        <taxon>Rhabditomorpha</taxon>
        <taxon>Strongyloidea</taxon>
        <taxon>Metastrongylidae</taxon>
        <taxon>Parelaphostrongylus</taxon>
    </lineage>
</organism>
<name>A0AAD5R948_PARTN</name>
<feature type="compositionally biased region" description="Polar residues" evidence="1">
    <location>
        <begin position="29"/>
        <end position="39"/>
    </location>
</feature>
<reference evidence="2" key="1">
    <citation type="submission" date="2021-06" db="EMBL/GenBank/DDBJ databases">
        <title>Parelaphostrongylus tenuis whole genome reference sequence.</title>
        <authorList>
            <person name="Garwood T.J."/>
            <person name="Larsen P.A."/>
            <person name="Fountain-Jones N.M."/>
            <person name="Garbe J.R."/>
            <person name="Macchietto M.G."/>
            <person name="Kania S.A."/>
            <person name="Gerhold R.W."/>
            <person name="Richards J.E."/>
            <person name="Wolf T.M."/>
        </authorList>
    </citation>
    <scope>NUCLEOTIDE SEQUENCE</scope>
    <source>
        <strain evidence="2">MNPRO001-30</strain>
        <tissue evidence="2">Meninges</tissue>
    </source>
</reference>
<feature type="region of interest" description="Disordered" evidence="1">
    <location>
        <begin position="1"/>
        <end position="39"/>
    </location>
</feature>
<gene>
    <name evidence="2" type="ORF">KIN20_033730</name>
</gene>
<keyword evidence="3" id="KW-1185">Reference proteome</keyword>
<evidence type="ECO:0000313" key="3">
    <source>
        <dbReference type="Proteomes" id="UP001196413"/>
    </source>
</evidence>
<evidence type="ECO:0000256" key="1">
    <source>
        <dbReference type="SAM" id="MobiDB-lite"/>
    </source>
</evidence>
<protein>
    <submittedName>
        <fullName evidence="2">Uncharacterized protein</fullName>
    </submittedName>
</protein>
<accession>A0AAD5R948</accession>
<dbReference type="Proteomes" id="UP001196413">
    <property type="component" value="Unassembled WGS sequence"/>
</dbReference>